<dbReference type="SUPFAM" id="SSF103473">
    <property type="entry name" value="MFS general substrate transporter"/>
    <property type="match status" value="1"/>
</dbReference>
<evidence type="ECO:0000256" key="5">
    <source>
        <dbReference type="SAM" id="Phobius"/>
    </source>
</evidence>
<name>A0A9W9Z5F5_9CNID</name>
<feature type="transmembrane region" description="Helical" evidence="5">
    <location>
        <begin position="172"/>
        <end position="192"/>
    </location>
</feature>
<dbReference type="InterPro" id="IPR036259">
    <property type="entry name" value="MFS_trans_sf"/>
</dbReference>
<reference evidence="6" key="1">
    <citation type="submission" date="2023-01" db="EMBL/GenBank/DDBJ databases">
        <title>Genome assembly of the deep-sea coral Lophelia pertusa.</title>
        <authorList>
            <person name="Herrera S."/>
            <person name="Cordes E."/>
        </authorList>
    </citation>
    <scope>NUCLEOTIDE SEQUENCE</scope>
    <source>
        <strain evidence="6">USNM1676648</strain>
        <tissue evidence="6">Polyp</tissue>
    </source>
</reference>
<dbReference type="PANTHER" id="PTHR10924:SF27">
    <property type="entry name" value="SOLUTE CARRIER FAMILY 49 MEMBER 4"/>
    <property type="match status" value="1"/>
</dbReference>
<feature type="transmembrane region" description="Helical" evidence="5">
    <location>
        <begin position="438"/>
        <end position="457"/>
    </location>
</feature>
<comment type="caution">
    <text evidence="6">The sequence shown here is derived from an EMBL/GenBank/DDBJ whole genome shotgun (WGS) entry which is preliminary data.</text>
</comment>
<feature type="transmembrane region" description="Helical" evidence="5">
    <location>
        <begin position="375"/>
        <end position="399"/>
    </location>
</feature>
<keyword evidence="4 5" id="KW-0472">Membrane</keyword>
<dbReference type="Gene3D" id="1.20.1250.20">
    <property type="entry name" value="MFS general substrate transporter like domains"/>
    <property type="match status" value="2"/>
</dbReference>
<dbReference type="GO" id="GO:0022857">
    <property type="term" value="F:transmembrane transporter activity"/>
    <property type="evidence" value="ECO:0007669"/>
    <property type="project" value="InterPro"/>
</dbReference>
<feature type="transmembrane region" description="Helical" evidence="5">
    <location>
        <begin position="345"/>
        <end position="369"/>
    </location>
</feature>
<evidence type="ECO:0000256" key="3">
    <source>
        <dbReference type="ARBA" id="ARBA00022989"/>
    </source>
</evidence>
<gene>
    <name evidence="6" type="ORF">OS493_002027</name>
</gene>
<keyword evidence="3 5" id="KW-1133">Transmembrane helix</keyword>
<evidence type="ECO:0000313" key="6">
    <source>
        <dbReference type="EMBL" id="KAJ7375280.1"/>
    </source>
</evidence>
<protein>
    <submittedName>
        <fullName evidence="6">Uncharacterized protein</fullName>
    </submittedName>
</protein>
<evidence type="ECO:0000256" key="2">
    <source>
        <dbReference type="ARBA" id="ARBA00022692"/>
    </source>
</evidence>
<feature type="transmembrane region" description="Helical" evidence="5">
    <location>
        <begin position="411"/>
        <end position="432"/>
    </location>
</feature>
<feature type="transmembrane region" description="Helical" evidence="5">
    <location>
        <begin position="109"/>
        <end position="127"/>
    </location>
</feature>
<dbReference type="Proteomes" id="UP001163046">
    <property type="component" value="Unassembled WGS sequence"/>
</dbReference>
<accession>A0A9W9Z5F5</accession>
<dbReference type="EMBL" id="MU826826">
    <property type="protein sequence ID" value="KAJ7375280.1"/>
    <property type="molecule type" value="Genomic_DNA"/>
</dbReference>
<feature type="transmembrane region" description="Helical" evidence="5">
    <location>
        <begin position="80"/>
        <end position="102"/>
    </location>
</feature>
<dbReference type="GO" id="GO:0016020">
    <property type="term" value="C:membrane"/>
    <property type="evidence" value="ECO:0007669"/>
    <property type="project" value="UniProtKB-SubCell"/>
</dbReference>
<sequence>MEEDEASKLLGENGTPNLQADGTNPELLCSTVKQCKVYKRRWYVLFVFTLTSIVSNMMWNTWGPIQRPCRLVFGWERWKILLLSSFGAIGPILGAIPSTWLMDTKGLRTSVLVTSVMLLVGKAIQVIPFSDITVRTVVIYIGHLISMFPSFIANGAPPLVSSTWFPPNERTTATAIGALAANFGAAVAFFIGPSMMPRTFDSSENNDLNLTDKDIRLIEVRLMDYFYVQIGVATFLFLCVAFYFPSKPPLPPSMAALTRKTTQIGYVEGFKMLVGNRSYWLLAFVFAASFGIYFGWTSVLDLAVQPFGISEKTSGWLGTGASLAGIISGIIIARSADMVKHWTKAILVGLFVGTVIMQLIFTMTCARILPFSQGLLFASIICSGLLFNGTIPLVFELIMECVFPIGEGTSVGIGLLLGNSVIFIFDAAFMFPVSDVQWMNWVSVGGIAVCVPLLLVYKAQFRRLDMDTKPADT</sequence>
<evidence type="ECO:0000256" key="4">
    <source>
        <dbReference type="ARBA" id="ARBA00023136"/>
    </source>
</evidence>
<keyword evidence="7" id="KW-1185">Reference proteome</keyword>
<feature type="transmembrane region" description="Helical" evidence="5">
    <location>
        <begin position="225"/>
        <end position="244"/>
    </location>
</feature>
<keyword evidence="2 5" id="KW-0812">Transmembrane</keyword>
<evidence type="ECO:0000313" key="7">
    <source>
        <dbReference type="Proteomes" id="UP001163046"/>
    </source>
</evidence>
<feature type="transmembrane region" description="Helical" evidence="5">
    <location>
        <begin position="316"/>
        <end position="333"/>
    </location>
</feature>
<feature type="transmembrane region" description="Helical" evidence="5">
    <location>
        <begin position="139"/>
        <end position="160"/>
    </location>
</feature>
<evidence type="ECO:0000256" key="1">
    <source>
        <dbReference type="ARBA" id="ARBA00004141"/>
    </source>
</evidence>
<dbReference type="Pfam" id="PF07690">
    <property type="entry name" value="MFS_1"/>
    <property type="match status" value="1"/>
</dbReference>
<comment type="subcellular location">
    <subcellularLocation>
        <location evidence="1">Membrane</location>
        <topology evidence="1">Multi-pass membrane protein</topology>
    </subcellularLocation>
</comment>
<organism evidence="6 7">
    <name type="scientific">Desmophyllum pertusum</name>
    <dbReference type="NCBI Taxonomy" id="174260"/>
    <lineage>
        <taxon>Eukaryota</taxon>
        <taxon>Metazoa</taxon>
        <taxon>Cnidaria</taxon>
        <taxon>Anthozoa</taxon>
        <taxon>Hexacorallia</taxon>
        <taxon>Scleractinia</taxon>
        <taxon>Caryophylliina</taxon>
        <taxon>Caryophylliidae</taxon>
        <taxon>Desmophyllum</taxon>
    </lineage>
</organism>
<dbReference type="OrthoDB" id="422206at2759"/>
<proteinExistence type="predicted"/>
<dbReference type="InterPro" id="IPR049680">
    <property type="entry name" value="FLVCR1-2_SLC49-like"/>
</dbReference>
<dbReference type="InterPro" id="IPR011701">
    <property type="entry name" value="MFS"/>
</dbReference>
<feature type="transmembrane region" description="Helical" evidence="5">
    <location>
        <begin position="279"/>
        <end position="296"/>
    </location>
</feature>
<dbReference type="PANTHER" id="PTHR10924">
    <property type="entry name" value="MAJOR FACILITATOR SUPERFAMILY PROTEIN-RELATED"/>
    <property type="match status" value="1"/>
</dbReference>
<feature type="transmembrane region" description="Helical" evidence="5">
    <location>
        <begin position="42"/>
        <end position="60"/>
    </location>
</feature>
<dbReference type="AlphaFoldDB" id="A0A9W9Z5F5"/>